<evidence type="ECO:0000256" key="5">
    <source>
        <dbReference type="ARBA" id="ARBA00023034"/>
    </source>
</evidence>
<dbReference type="InParanoid" id="A0A1D6MMW7"/>
<dbReference type="STRING" id="4577.A0A1D6MMW7"/>
<comment type="subcellular location">
    <subcellularLocation>
        <location evidence="1">Golgi apparatus membrane</location>
        <topology evidence="1">Single-pass type II membrane protein</topology>
    </subcellularLocation>
</comment>
<dbReference type="ExpressionAtlas" id="A0A1D6MMW7">
    <property type="expression patterns" value="baseline and differential"/>
</dbReference>
<keyword evidence="4" id="KW-0735">Signal-anchor</keyword>
<sequence>MTSITSPYNRKVRTELLQHYGRNRKFYLKRKRFDNYRSEMARSLFCLCPLGWAPWSPRLVESVLLGCIPVIIADNIRLSFPPVLQWQEISLQKNLWDPVKQRALVFNRPMEAGAATWQVLRELEVLLDQSRRRSVGSYSWRR</sequence>
<dbReference type="EMBL" id="CM007649">
    <property type="protein sequence ID" value="ONM30486.1"/>
    <property type="molecule type" value="Genomic_DNA"/>
</dbReference>
<reference evidence="7" key="1">
    <citation type="submission" date="2015-12" db="EMBL/GenBank/DDBJ databases">
        <title>Update maize B73 reference genome by single molecule sequencing technologies.</title>
        <authorList>
            <consortium name="Maize Genome Sequencing Project"/>
            <person name="Ware D."/>
        </authorList>
    </citation>
    <scope>NUCLEOTIDE SEQUENCE [LARGE SCALE GENOMIC DNA]</scope>
    <source>
        <tissue evidence="7">Seedling</tissue>
    </source>
</reference>
<keyword evidence="4" id="KW-0812">Transmembrane</keyword>
<gene>
    <name evidence="7" type="ORF">ZEAMMB73_Zm00001d040069</name>
</gene>
<comment type="similarity">
    <text evidence="2">Belongs to the glycosyltransferase 47 family.</text>
</comment>
<dbReference type="PANTHER" id="PTHR11062:SF200">
    <property type="entry name" value="BETA-1,4-XYLOSYLTRANSFERASE IRX10L-RELATED"/>
    <property type="match status" value="1"/>
</dbReference>
<proteinExistence type="inferred from homology"/>
<keyword evidence="5" id="KW-0333">Golgi apparatus</keyword>
<evidence type="ECO:0000256" key="4">
    <source>
        <dbReference type="ARBA" id="ARBA00022968"/>
    </source>
</evidence>
<feature type="domain" description="Exostosin GT47" evidence="6">
    <location>
        <begin position="6"/>
        <end position="92"/>
    </location>
</feature>
<evidence type="ECO:0000256" key="2">
    <source>
        <dbReference type="ARBA" id="ARBA00010271"/>
    </source>
</evidence>
<dbReference type="GO" id="GO:0000139">
    <property type="term" value="C:Golgi membrane"/>
    <property type="evidence" value="ECO:0007669"/>
    <property type="project" value="UniProtKB-SubCell"/>
</dbReference>
<accession>A0A1D6MMW7</accession>
<keyword evidence="3" id="KW-0328">Glycosyltransferase</keyword>
<dbReference type="AlphaFoldDB" id="A0A1D6MMW7"/>
<evidence type="ECO:0000256" key="1">
    <source>
        <dbReference type="ARBA" id="ARBA00004323"/>
    </source>
</evidence>
<evidence type="ECO:0000259" key="6">
    <source>
        <dbReference type="Pfam" id="PF03016"/>
    </source>
</evidence>
<protein>
    <submittedName>
        <fullName evidence="7">Putative glucuronoxylan glucuronosyltransferase IRX7</fullName>
    </submittedName>
</protein>
<keyword evidence="7" id="KW-0808">Transferase</keyword>
<dbReference type="PANTHER" id="PTHR11062">
    <property type="entry name" value="EXOSTOSIN HEPARAN SULFATE GLYCOSYLTRANSFERASE -RELATED"/>
    <property type="match status" value="1"/>
</dbReference>
<dbReference type="InterPro" id="IPR040911">
    <property type="entry name" value="Exostosin_GT47"/>
</dbReference>
<dbReference type="Pfam" id="PF03016">
    <property type="entry name" value="Exostosin_GT47"/>
    <property type="match status" value="1"/>
</dbReference>
<dbReference type="GO" id="GO:0016757">
    <property type="term" value="F:glycosyltransferase activity"/>
    <property type="evidence" value="ECO:0007669"/>
    <property type="project" value="UniProtKB-KW"/>
</dbReference>
<organism evidence="7">
    <name type="scientific">Zea mays</name>
    <name type="common">Maize</name>
    <dbReference type="NCBI Taxonomy" id="4577"/>
    <lineage>
        <taxon>Eukaryota</taxon>
        <taxon>Viridiplantae</taxon>
        <taxon>Streptophyta</taxon>
        <taxon>Embryophyta</taxon>
        <taxon>Tracheophyta</taxon>
        <taxon>Spermatophyta</taxon>
        <taxon>Magnoliopsida</taxon>
        <taxon>Liliopsida</taxon>
        <taxon>Poales</taxon>
        <taxon>Poaceae</taxon>
        <taxon>PACMAD clade</taxon>
        <taxon>Panicoideae</taxon>
        <taxon>Andropogonodae</taxon>
        <taxon>Andropogoneae</taxon>
        <taxon>Tripsacinae</taxon>
        <taxon>Zea</taxon>
    </lineage>
</organism>
<name>A0A1D6MMW7_MAIZE</name>
<dbReference type="InterPro" id="IPR004263">
    <property type="entry name" value="Exostosin"/>
</dbReference>
<evidence type="ECO:0000256" key="3">
    <source>
        <dbReference type="ARBA" id="ARBA00022676"/>
    </source>
</evidence>
<evidence type="ECO:0000313" key="7">
    <source>
        <dbReference type="EMBL" id="ONM30486.1"/>
    </source>
</evidence>